<dbReference type="InParanoid" id="E3ITS7"/>
<keyword evidence="2" id="KW-1185">Reference proteome</keyword>
<dbReference type="AlphaFoldDB" id="E3ITS7"/>
<dbReference type="KEGG" id="fri:FraEuI1c_1923"/>
<dbReference type="Proteomes" id="UP000002484">
    <property type="component" value="Chromosome"/>
</dbReference>
<dbReference type="OrthoDB" id="3213271at2"/>
<evidence type="ECO:0000313" key="1">
    <source>
        <dbReference type="EMBL" id="ADP79974.1"/>
    </source>
</evidence>
<dbReference type="STRING" id="298654.FraEuI1c_1923"/>
<dbReference type="HOGENOM" id="CLU_108911_0_0_11"/>
<dbReference type="RefSeq" id="WP_013423093.1">
    <property type="nucleotide sequence ID" value="NC_014666.1"/>
</dbReference>
<dbReference type="eggNOG" id="COG2030">
    <property type="taxonomic scope" value="Bacteria"/>
</dbReference>
<sequence length="153" mass="15439">MSRPAAAPLVLTGVDAVRAAVGRELGPAGPVLVGPERVAAFETATGWPAGPPSTCAGPTSGRAVPKLLLLSLVNDVLPRLVDVRGFAMGVNYGTGPVRFPAGLPVGGAVLGSLMITEVADVPGGVQVTFRVTLTAGDTDHQVCVADSLARYLD</sequence>
<accession>E3ITS7</accession>
<dbReference type="InterPro" id="IPR029069">
    <property type="entry name" value="HotDog_dom_sf"/>
</dbReference>
<organism evidence="1 2">
    <name type="scientific">Pseudofrankia inefficax (strain DSM 45817 / CECT 9037 / DDB 130130 / EuI1c)</name>
    <name type="common">Frankia inefficax</name>
    <dbReference type="NCBI Taxonomy" id="298654"/>
    <lineage>
        <taxon>Bacteria</taxon>
        <taxon>Bacillati</taxon>
        <taxon>Actinomycetota</taxon>
        <taxon>Actinomycetes</taxon>
        <taxon>Frankiales</taxon>
        <taxon>Frankiaceae</taxon>
        <taxon>Pseudofrankia</taxon>
    </lineage>
</organism>
<dbReference type="EMBL" id="CP002299">
    <property type="protein sequence ID" value="ADP79974.1"/>
    <property type="molecule type" value="Genomic_DNA"/>
</dbReference>
<evidence type="ECO:0000313" key="2">
    <source>
        <dbReference type="Proteomes" id="UP000002484"/>
    </source>
</evidence>
<protein>
    <submittedName>
        <fullName evidence="1">Uncharacterized protein</fullName>
    </submittedName>
</protein>
<dbReference type="Gene3D" id="3.10.129.10">
    <property type="entry name" value="Hotdog Thioesterase"/>
    <property type="match status" value="1"/>
</dbReference>
<proteinExistence type="predicted"/>
<gene>
    <name evidence="1" type="ordered locus">FraEuI1c_1923</name>
</gene>
<reference evidence="1 2" key="1">
    <citation type="submission" date="2010-10" db="EMBL/GenBank/DDBJ databases">
        <title>Complete sequence of Frankia sp. EuI1c.</title>
        <authorList>
            <consortium name="US DOE Joint Genome Institute"/>
            <person name="Lucas S."/>
            <person name="Copeland A."/>
            <person name="Lapidus A."/>
            <person name="Cheng J.-F."/>
            <person name="Bruce D."/>
            <person name="Goodwin L."/>
            <person name="Pitluck S."/>
            <person name="Chertkov O."/>
            <person name="Detter J.C."/>
            <person name="Han C."/>
            <person name="Tapia R."/>
            <person name="Land M."/>
            <person name="Hauser L."/>
            <person name="Jeffries C."/>
            <person name="Kyrpides N."/>
            <person name="Ivanova N."/>
            <person name="Mikhailova N."/>
            <person name="Beauchemin N."/>
            <person name="Sen A."/>
            <person name="Sur S.A."/>
            <person name="Gtari M."/>
            <person name="Wall L."/>
            <person name="Tisa L."/>
            <person name="Woyke T."/>
        </authorList>
    </citation>
    <scope>NUCLEOTIDE SEQUENCE [LARGE SCALE GENOMIC DNA]</scope>
    <source>
        <strain evidence="2">DSM 45817 / CECT 9037 / EuI1c</strain>
    </source>
</reference>
<dbReference type="SUPFAM" id="SSF54637">
    <property type="entry name" value="Thioesterase/thiol ester dehydrase-isomerase"/>
    <property type="match status" value="1"/>
</dbReference>
<name>E3ITS7_PSEI1</name>